<dbReference type="CDD" id="cd03255">
    <property type="entry name" value="ABC_MJ0796_LolCDE_FtsE"/>
    <property type="match status" value="1"/>
</dbReference>
<dbReference type="SMART" id="SM00382">
    <property type="entry name" value="AAA"/>
    <property type="match status" value="1"/>
</dbReference>
<gene>
    <name evidence="7" type="ORF">K239x_52940</name>
</gene>
<dbReference type="FunFam" id="3.40.50.300:FF:000032">
    <property type="entry name" value="Export ABC transporter ATP-binding protein"/>
    <property type="match status" value="1"/>
</dbReference>
<dbReference type="GO" id="GO:0098796">
    <property type="term" value="C:membrane protein complex"/>
    <property type="evidence" value="ECO:0007669"/>
    <property type="project" value="UniProtKB-ARBA"/>
</dbReference>
<dbReference type="InterPro" id="IPR003439">
    <property type="entry name" value="ABC_transporter-like_ATP-bd"/>
</dbReference>
<comment type="similarity">
    <text evidence="4">Belongs to the ABC transporter superfamily. Macrolide exporter (TC 3.A.1.122) family.</text>
</comment>
<dbReference type="PANTHER" id="PTHR24220:SF86">
    <property type="entry name" value="ABC TRANSPORTER ABCH.1"/>
    <property type="match status" value="1"/>
</dbReference>
<sequence length="275" mass="30480">MSMADAYGSHDTTDEGDSTAVVNTPRRLATAIRDLTKEYVLKSETVRALRGVSFDVPEGDFVAIMGPSGSGKSTLLNLLGCLDKPTTGSLLLGTDDIASMSDDELADIRCQRIGFVFQSYNLIQQLSVVENIQVPLYYQGKLGSDERERAVKLAERVGLGDRLDHRPSQLSGGQQQRVAIARSLVNDPFFVLADEATGNLDSVTTEEILTIFDELNEEGRTIIMVTHEDDVAERAKRIIRLKDGMLHLDEVVSEERRSEARRLQRENVVELLARE</sequence>
<dbReference type="EMBL" id="CP036526">
    <property type="protein sequence ID" value="QDT13276.1"/>
    <property type="molecule type" value="Genomic_DNA"/>
</dbReference>
<dbReference type="PANTHER" id="PTHR24220">
    <property type="entry name" value="IMPORT ATP-BINDING PROTEIN"/>
    <property type="match status" value="1"/>
</dbReference>
<dbReference type="GO" id="GO:0022857">
    <property type="term" value="F:transmembrane transporter activity"/>
    <property type="evidence" value="ECO:0007669"/>
    <property type="project" value="TreeGrafter"/>
</dbReference>
<dbReference type="InterPro" id="IPR015854">
    <property type="entry name" value="ABC_transpr_LolD-like"/>
</dbReference>
<reference evidence="7 8" key="1">
    <citation type="submission" date="2019-02" db="EMBL/GenBank/DDBJ databases">
        <title>Deep-cultivation of Planctomycetes and their phenomic and genomic characterization uncovers novel biology.</title>
        <authorList>
            <person name="Wiegand S."/>
            <person name="Jogler M."/>
            <person name="Boedeker C."/>
            <person name="Pinto D."/>
            <person name="Vollmers J."/>
            <person name="Rivas-Marin E."/>
            <person name="Kohn T."/>
            <person name="Peeters S.H."/>
            <person name="Heuer A."/>
            <person name="Rast P."/>
            <person name="Oberbeckmann S."/>
            <person name="Bunk B."/>
            <person name="Jeske O."/>
            <person name="Meyerdierks A."/>
            <person name="Storesund J.E."/>
            <person name="Kallscheuer N."/>
            <person name="Luecker S."/>
            <person name="Lage O.M."/>
            <person name="Pohl T."/>
            <person name="Merkel B.J."/>
            <person name="Hornburger P."/>
            <person name="Mueller R.-W."/>
            <person name="Bruemmer F."/>
            <person name="Labrenz M."/>
            <person name="Spormann A.M."/>
            <person name="Op den Camp H."/>
            <person name="Overmann J."/>
            <person name="Amann R."/>
            <person name="Jetten M.S.M."/>
            <person name="Mascher T."/>
            <person name="Medema M.H."/>
            <person name="Devos D.P."/>
            <person name="Kaster A.-K."/>
            <person name="Ovreas L."/>
            <person name="Rohde M."/>
            <person name="Galperin M.Y."/>
            <person name="Jogler C."/>
        </authorList>
    </citation>
    <scope>NUCLEOTIDE SEQUENCE [LARGE SCALE GENOMIC DNA]</scope>
    <source>
        <strain evidence="7 8">K23_9</strain>
    </source>
</reference>
<organism evidence="7 8">
    <name type="scientific">Stieleria marina</name>
    <dbReference type="NCBI Taxonomy" id="1930275"/>
    <lineage>
        <taxon>Bacteria</taxon>
        <taxon>Pseudomonadati</taxon>
        <taxon>Planctomycetota</taxon>
        <taxon>Planctomycetia</taxon>
        <taxon>Pirellulales</taxon>
        <taxon>Pirellulaceae</taxon>
        <taxon>Stieleria</taxon>
    </lineage>
</organism>
<evidence type="ECO:0000256" key="1">
    <source>
        <dbReference type="ARBA" id="ARBA00022448"/>
    </source>
</evidence>
<evidence type="ECO:0000256" key="4">
    <source>
        <dbReference type="ARBA" id="ARBA00038388"/>
    </source>
</evidence>
<feature type="domain" description="ABC transporter" evidence="6">
    <location>
        <begin position="30"/>
        <end position="268"/>
    </location>
</feature>
<dbReference type="Pfam" id="PF00005">
    <property type="entry name" value="ABC_tran"/>
    <property type="match status" value="1"/>
</dbReference>
<proteinExistence type="inferred from homology"/>
<dbReference type="InterPro" id="IPR017871">
    <property type="entry name" value="ABC_transporter-like_CS"/>
</dbReference>
<keyword evidence="2" id="KW-0547">Nucleotide-binding</keyword>
<evidence type="ECO:0000313" key="8">
    <source>
        <dbReference type="Proteomes" id="UP000319817"/>
    </source>
</evidence>
<evidence type="ECO:0000256" key="3">
    <source>
        <dbReference type="ARBA" id="ARBA00022840"/>
    </source>
</evidence>
<dbReference type="OrthoDB" id="273392at2"/>
<dbReference type="PROSITE" id="PS50893">
    <property type="entry name" value="ABC_TRANSPORTER_2"/>
    <property type="match status" value="1"/>
</dbReference>
<keyword evidence="8" id="KW-1185">Reference proteome</keyword>
<protein>
    <submittedName>
        <fullName evidence="7">ABC transporter ATP-binding protein</fullName>
        <ecNumber evidence="7">3.6.3.-</ecNumber>
    </submittedName>
</protein>
<dbReference type="PROSITE" id="PS00211">
    <property type="entry name" value="ABC_TRANSPORTER_1"/>
    <property type="match status" value="1"/>
</dbReference>
<evidence type="ECO:0000313" key="7">
    <source>
        <dbReference type="EMBL" id="QDT13276.1"/>
    </source>
</evidence>
<dbReference type="InterPro" id="IPR027417">
    <property type="entry name" value="P-loop_NTPase"/>
</dbReference>
<dbReference type="RefSeq" id="WP_145421036.1">
    <property type="nucleotide sequence ID" value="NZ_CP036526.1"/>
</dbReference>
<dbReference type="GO" id="GO:0016887">
    <property type="term" value="F:ATP hydrolysis activity"/>
    <property type="evidence" value="ECO:0007669"/>
    <property type="project" value="InterPro"/>
</dbReference>
<feature type="region of interest" description="Disordered" evidence="5">
    <location>
        <begin position="1"/>
        <end position="22"/>
    </location>
</feature>
<keyword evidence="1" id="KW-0813">Transport</keyword>
<evidence type="ECO:0000259" key="6">
    <source>
        <dbReference type="PROSITE" id="PS50893"/>
    </source>
</evidence>
<evidence type="ECO:0000256" key="5">
    <source>
        <dbReference type="SAM" id="MobiDB-lite"/>
    </source>
</evidence>
<dbReference type="Gene3D" id="3.40.50.300">
    <property type="entry name" value="P-loop containing nucleotide triphosphate hydrolases"/>
    <property type="match status" value="1"/>
</dbReference>
<dbReference type="InterPro" id="IPR017911">
    <property type="entry name" value="MacB-like_ATP-bd"/>
</dbReference>
<dbReference type="SUPFAM" id="SSF52540">
    <property type="entry name" value="P-loop containing nucleoside triphosphate hydrolases"/>
    <property type="match status" value="1"/>
</dbReference>
<keyword evidence="7" id="KW-0378">Hydrolase</keyword>
<dbReference type="GO" id="GO:0005524">
    <property type="term" value="F:ATP binding"/>
    <property type="evidence" value="ECO:0007669"/>
    <property type="project" value="UniProtKB-KW"/>
</dbReference>
<dbReference type="AlphaFoldDB" id="A0A517P1L9"/>
<dbReference type="EC" id="3.6.3.-" evidence="7"/>
<dbReference type="GO" id="GO:0005886">
    <property type="term" value="C:plasma membrane"/>
    <property type="evidence" value="ECO:0007669"/>
    <property type="project" value="TreeGrafter"/>
</dbReference>
<dbReference type="InterPro" id="IPR003593">
    <property type="entry name" value="AAA+_ATPase"/>
</dbReference>
<keyword evidence="3 7" id="KW-0067">ATP-binding</keyword>
<name>A0A517P1L9_9BACT</name>
<evidence type="ECO:0000256" key="2">
    <source>
        <dbReference type="ARBA" id="ARBA00022741"/>
    </source>
</evidence>
<dbReference type="Proteomes" id="UP000319817">
    <property type="component" value="Chromosome"/>
</dbReference>
<accession>A0A517P1L9</accession>